<dbReference type="Pfam" id="PF00271">
    <property type="entry name" value="Helicase_C"/>
    <property type="match status" value="1"/>
</dbReference>
<evidence type="ECO:0000256" key="4">
    <source>
        <dbReference type="ARBA" id="ARBA00022840"/>
    </source>
</evidence>
<evidence type="ECO:0000256" key="3">
    <source>
        <dbReference type="ARBA" id="ARBA00022806"/>
    </source>
</evidence>
<dbReference type="Pfam" id="PF22527">
    <property type="entry name" value="DEXQc_Suv3"/>
    <property type="match status" value="1"/>
</dbReference>
<dbReference type="Gene3D" id="3.40.50.300">
    <property type="entry name" value="P-loop containing nucleotide triphosphate hydrolases"/>
    <property type="match status" value="2"/>
</dbReference>
<dbReference type="PANTHER" id="PTHR12131">
    <property type="entry name" value="ATP-DEPENDENT RNA AND DNA HELICASE"/>
    <property type="match status" value="1"/>
</dbReference>
<keyword evidence="4" id="KW-0067">ATP-binding</keyword>
<keyword evidence="1" id="KW-0547">Nucleotide-binding</keyword>
<dbReference type="GO" id="GO:0004386">
    <property type="term" value="F:helicase activity"/>
    <property type="evidence" value="ECO:0007669"/>
    <property type="project" value="UniProtKB-KW"/>
</dbReference>
<dbReference type="OrthoDB" id="9807155at2"/>
<keyword evidence="3 6" id="KW-0347">Helicase</keyword>
<dbReference type="GO" id="GO:0016787">
    <property type="term" value="F:hydrolase activity"/>
    <property type="evidence" value="ECO:0007669"/>
    <property type="project" value="UniProtKB-KW"/>
</dbReference>
<dbReference type="AlphaFoldDB" id="A0A558QSV8"/>
<dbReference type="PANTHER" id="PTHR12131:SF1">
    <property type="entry name" value="ATP-DEPENDENT RNA HELICASE SUPV3L1, MITOCHONDRIAL-RELATED"/>
    <property type="match status" value="1"/>
</dbReference>
<proteinExistence type="predicted"/>
<evidence type="ECO:0000256" key="1">
    <source>
        <dbReference type="ARBA" id="ARBA00022741"/>
    </source>
</evidence>
<dbReference type="SMART" id="SM00490">
    <property type="entry name" value="HELICc"/>
    <property type="match status" value="1"/>
</dbReference>
<name>A0A558QSV8_9SPHN</name>
<feature type="domain" description="Helicase C-terminal" evidence="5">
    <location>
        <begin position="155"/>
        <end position="326"/>
    </location>
</feature>
<accession>A0A558QSV8</accession>
<gene>
    <name evidence="6" type="ORF">FOY91_19660</name>
</gene>
<comment type="caution">
    <text evidence="6">The sequence shown here is derived from an EMBL/GenBank/DDBJ whole genome shotgun (WGS) entry which is preliminary data.</text>
</comment>
<keyword evidence="7" id="KW-1185">Reference proteome</keyword>
<dbReference type="InterPro" id="IPR001650">
    <property type="entry name" value="Helicase_C-like"/>
</dbReference>
<sequence length="847" mass="92101">MSRFASPVVAVLGPTNTGKTHLAIERMCGHSSGMIGFPLRLLAREVYERVVAIKGAASVALITGEEKILPPQARWFLCTAESMPLERDLAFVALDEAQLGADPNRGHVFTDRLLRARGRDETMILGSESLRPLLKALIPGIEIINRPRFSTLSYAGAAKLSRLPPRSAIVAFSAEEVYAVAEMLRRLRGGAAVVMGALSPRTRNAQVAMFQAGEVDYLVATDAIGMGLNMDVSHVAFASLRKFDGRRTRRLTVPEMAQIAGRAGRHQRDGTFGTLSVEGATGGFDDEEVAAIEEHRFAPLDHLYWREGEPDRSSLDALLVSLERKPDRPQLRAAPEAIDLAVLRRLADEGWVRERAKGARAVARLWAACGLPDFRKTGVEPHSRLVGRVYRHLSEGSGHLPVQWFADELQRLDQTGGDVETIADRIAGVRTWAYIAHRPDWLAEPEKWAERTREIEERLSDALHQRLTQRFVDRRTAVLMRDLGARGMDALPVTVAGDGVVAVDGEPIGHLDGFRFRVDPTTKVGDMKRLLAAAERRLGGVLAGRAKALVAEGDGGFTLATDPGRPVAVFWRGHIVARLGRGRTMLTPRLLPYKALDSLTPDDRKAVTARLERWLADEIARQLPALVTLAAAAQDAAQPGALRALCAPLADAGGVLARAPVEAVVAAVDRPLRPAAAKLGIKLGTLDIYVPALLRPEPVRWRLALAAAYHDGVMRVPPPAGAVVVTTPDDRDGYHAFAFAGFRPLGGQMLRVDLVERLARIAHDTRGQAKGGRVPFAPDPALATSLGLRPASFAQLMLALGFRPAEPEAERARWVWRGAPRPERVHPPVRPVRENAFAVLARGVGNG</sequence>
<dbReference type="PROSITE" id="PS51194">
    <property type="entry name" value="HELICASE_CTER"/>
    <property type="match status" value="1"/>
</dbReference>
<evidence type="ECO:0000256" key="2">
    <source>
        <dbReference type="ARBA" id="ARBA00022801"/>
    </source>
</evidence>
<dbReference type="InterPro" id="IPR027417">
    <property type="entry name" value="P-loop_NTPase"/>
</dbReference>
<evidence type="ECO:0000259" key="5">
    <source>
        <dbReference type="PROSITE" id="PS51194"/>
    </source>
</evidence>
<dbReference type="Proteomes" id="UP000318681">
    <property type="component" value="Unassembled WGS sequence"/>
</dbReference>
<dbReference type="EMBL" id="VNIM01000136">
    <property type="protein sequence ID" value="TVV70218.1"/>
    <property type="molecule type" value="Genomic_DNA"/>
</dbReference>
<evidence type="ECO:0000313" key="6">
    <source>
        <dbReference type="EMBL" id="TVV70218.1"/>
    </source>
</evidence>
<protein>
    <submittedName>
        <fullName evidence="6">Helicase</fullName>
    </submittedName>
</protein>
<dbReference type="GO" id="GO:0005524">
    <property type="term" value="F:ATP binding"/>
    <property type="evidence" value="ECO:0007669"/>
    <property type="project" value="UniProtKB-KW"/>
</dbReference>
<dbReference type="InterPro" id="IPR055206">
    <property type="entry name" value="DEXQc_SUV3"/>
</dbReference>
<organism evidence="6 7">
    <name type="scientific">Alterirhizorhabdus solaris</name>
    <dbReference type="NCBI Taxonomy" id="2529389"/>
    <lineage>
        <taxon>Bacteria</taxon>
        <taxon>Pseudomonadati</taxon>
        <taxon>Pseudomonadota</taxon>
        <taxon>Alphaproteobacteria</taxon>
        <taxon>Sphingomonadales</taxon>
        <taxon>Rhizorhabdaceae</taxon>
        <taxon>Alterirhizorhabdus</taxon>
    </lineage>
</organism>
<evidence type="ECO:0000313" key="7">
    <source>
        <dbReference type="Proteomes" id="UP000318681"/>
    </source>
</evidence>
<dbReference type="RefSeq" id="WP_145155531.1">
    <property type="nucleotide sequence ID" value="NZ_VNIM01000136.1"/>
</dbReference>
<dbReference type="SUPFAM" id="SSF52540">
    <property type="entry name" value="P-loop containing nucleoside triphosphate hydrolases"/>
    <property type="match status" value="2"/>
</dbReference>
<keyword evidence="2" id="KW-0378">Hydrolase</keyword>
<reference evidence="6 7" key="1">
    <citation type="submission" date="2019-07" db="EMBL/GenBank/DDBJ databases">
        <title>Sphingomonas solaris sp. nov., isolated from a solar panel from Boston, Massachusetts.</title>
        <authorList>
            <person name="Tanner K."/>
            <person name="Pascual J."/>
            <person name="Mancuso C."/>
            <person name="Pereto J."/>
            <person name="Khalil A."/>
            <person name="Vilanova C."/>
        </authorList>
    </citation>
    <scope>NUCLEOTIDE SEQUENCE [LARGE SCALE GENOMIC DNA]</scope>
    <source>
        <strain evidence="6 7">R4DWN</strain>
    </source>
</reference>
<dbReference type="InterPro" id="IPR050699">
    <property type="entry name" value="RNA-DNA_Helicase"/>
</dbReference>